<protein>
    <submittedName>
        <fullName evidence="1">DUF2794 domain-containing protein</fullName>
    </submittedName>
</protein>
<dbReference type="InterPro" id="IPR021252">
    <property type="entry name" value="DUF2794"/>
</dbReference>
<organism evidence="1 2">
    <name type="scientific">Kordiimonas pumila</name>
    <dbReference type="NCBI Taxonomy" id="2161677"/>
    <lineage>
        <taxon>Bacteria</taxon>
        <taxon>Pseudomonadati</taxon>
        <taxon>Pseudomonadota</taxon>
        <taxon>Alphaproteobacteria</taxon>
        <taxon>Kordiimonadales</taxon>
        <taxon>Kordiimonadaceae</taxon>
        <taxon>Kordiimonas</taxon>
    </lineage>
</organism>
<dbReference type="EMBL" id="JBHRSL010000001">
    <property type="protein sequence ID" value="MFC3050594.1"/>
    <property type="molecule type" value="Genomic_DNA"/>
</dbReference>
<comment type="caution">
    <text evidence="1">The sequence shown here is derived from an EMBL/GenBank/DDBJ whole genome shotgun (WGS) entry which is preliminary data.</text>
</comment>
<dbReference type="Pfam" id="PF10984">
    <property type="entry name" value="DUF2794"/>
    <property type="match status" value="1"/>
</dbReference>
<sequence>MDDIITLSGNGLKANDSGAQHHAVAAPQKANPTVYFIRHELGTILNIYGRMVAAGMWHDYAIDHMADMAIFSVFRRASEMPLYNIIKEPALANKQGMWRITNTSGQILKRGKDLAIMMRYFDRQTLKAI</sequence>
<name>A0ABV7D0Z0_9PROT</name>
<dbReference type="Proteomes" id="UP001595444">
    <property type="component" value="Unassembled WGS sequence"/>
</dbReference>
<dbReference type="RefSeq" id="WP_194214968.1">
    <property type="nucleotide sequence ID" value="NZ_CP061205.1"/>
</dbReference>
<keyword evidence="2" id="KW-1185">Reference proteome</keyword>
<evidence type="ECO:0000313" key="1">
    <source>
        <dbReference type="EMBL" id="MFC3050594.1"/>
    </source>
</evidence>
<evidence type="ECO:0000313" key="2">
    <source>
        <dbReference type="Proteomes" id="UP001595444"/>
    </source>
</evidence>
<proteinExistence type="predicted"/>
<accession>A0ABV7D0Z0</accession>
<gene>
    <name evidence="1" type="ORF">ACFOKA_01615</name>
</gene>
<reference evidence="2" key="1">
    <citation type="journal article" date="2019" name="Int. J. Syst. Evol. Microbiol.">
        <title>The Global Catalogue of Microorganisms (GCM) 10K type strain sequencing project: providing services to taxonomists for standard genome sequencing and annotation.</title>
        <authorList>
            <consortium name="The Broad Institute Genomics Platform"/>
            <consortium name="The Broad Institute Genome Sequencing Center for Infectious Disease"/>
            <person name="Wu L."/>
            <person name="Ma J."/>
        </authorList>
    </citation>
    <scope>NUCLEOTIDE SEQUENCE [LARGE SCALE GENOMIC DNA]</scope>
    <source>
        <strain evidence="2">KCTC 62164</strain>
    </source>
</reference>